<dbReference type="AlphaFoldDB" id="A0A0E9VAM3"/>
<evidence type="ECO:0000256" key="1">
    <source>
        <dbReference type="SAM" id="MobiDB-lite"/>
    </source>
</evidence>
<reference evidence="2" key="1">
    <citation type="submission" date="2014-11" db="EMBL/GenBank/DDBJ databases">
        <authorList>
            <person name="Amaro Gonzalez C."/>
        </authorList>
    </citation>
    <scope>NUCLEOTIDE SEQUENCE</scope>
</reference>
<protein>
    <submittedName>
        <fullName evidence="2">Uncharacterized protein</fullName>
    </submittedName>
</protein>
<organism evidence="2">
    <name type="scientific">Anguilla anguilla</name>
    <name type="common">European freshwater eel</name>
    <name type="synonym">Muraena anguilla</name>
    <dbReference type="NCBI Taxonomy" id="7936"/>
    <lineage>
        <taxon>Eukaryota</taxon>
        <taxon>Metazoa</taxon>
        <taxon>Chordata</taxon>
        <taxon>Craniata</taxon>
        <taxon>Vertebrata</taxon>
        <taxon>Euteleostomi</taxon>
        <taxon>Actinopterygii</taxon>
        <taxon>Neopterygii</taxon>
        <taxon>Teleostei</taxon>
        <taxon>Anguilliformes</taxon>
        <taxon>Anguillidae</taxon>
        <taxon>Anguilla</taxon>
    </lineage>
</organism>
<feature type="region of interest" description="Disordered" evidence="1">
    <location>
        <begin position="1"/>
        <end position="20"/>
    </location>
</feature>
<dbReference type="EMBL" id="GBXM01034349">
    <property type="protein sequence ID" value="JAH74228.1"/>
    <property type="molecule type" value="Transcribed_RNA"/>
</dbReference>
<accession>A0A0E9VAM3</accession>
<reference evidence="2" key="2">
    <citation type="journal article" date="2015" name="Fish Shellfish Immunol.">
        <title>Early steps in the European eel (Anguilla anguilla)-Vibrio vulnificus interaction in the gills: Role of the RtxA13 toxin.</title>
        <authorList>
            <person name="Callol A."/>
            <person name="Pajuelo D."/>
            <person name="Ebbesson L."/>
            <person name="Teles M."/>
            <person name="MacKenzie S."/>
            <person name="Amaro C."/>
        </authorList>
    </citation>
    <scope>NUCLEOTIDE SEQUENCE</scope>
</reference>
<proteinExistence type="predicted"/>
<evidence type="ECO:0000313" key="2">
    <source>
        <dbReference type="EMBL" id="JAH74228.1"/>
    </source>
</evidence>
<sequence>MCKPSHLHHEAQTGITPGSPCPSARTADFLHRALWPGSYDGLRSCFLQQNHFILAGSLCVKLVATKRSLDLRQCITEDLSRASTAHVSDEK</sequence>
<name>A0A0E9VAM3_ANGAN</name>